<evidence type="ECO:0000313" key="1">
    <source>
        <dbReference type="EMBL" id="RBP49108.1"/>
    </source>
</evidence>
<organism evidence="1 2">
    <name type="scientific">Arenicella xantha</name>
    <dbReference type="NCBI Taxonomy" id="644221"/>
    <lineage>
        <taxon>Bacteria</taxon>
        <taxon>Pseudomonadati</taxon>
        <taxon>Pseudomonadota</taxon>
        <taxon>Gammaproteobacteria</taxon>
        <taxon>Arenicellales</taxon>
        <taxon>Arenicellaceae</taxon>
        <taxon>Arenicella</taxon>
    </lineage>
</organism>
<dbReference type="RefSeq" id="WP_147251023.1">
    <property type="nucleotide sequence ID" value="NZ_QNRT01000004.1"/>
</dbReference>
<proteinExistence type="predicted"/>
<dbReference type="AlphaFoldDB" id="A0A395JJY5"/>
<name>A0A395JJY5_9GAMM</name>
<sequence>MGNPYLPVGSLSMLLSNSFLRQHLVTFFAIFTLFWLTAVPAAQVVYIHGGVSDEGIVLDEGQGEAYDPMLLSDSGPKGLSEFKATIEAAGHSISSVRDKDTQLSASLLSDIDVLVFGLHQKIWSSSEKAVLDTWLRDGGGMLIYSDSAAGGNYREVGAQNPRGQTVTNNLISAYGMQVTVDQADGVKLSNVAATSSIQSIANKVLEGEGVSPVAIADGDSLVEILVPYTGTVSKRQGLTISDPVFAALVLRPIGAGHIVVMFDRQPMWNGGPGSDIDRQDNRLILNEVIGFLAQPVTTPTPTPTGPIGQSGLPVPSVIHFLISDDE</sequence>
<accession>A0A395JJY5</accession>
<dbReference type="OrthoDB" id="9805017at2"/>
<dbReference type="EMBL" id="QNRT01000004">
    <property type="protein sequence ID" value="RBP49108.1"/>
    <property type="molecule type" value="Genomic_DNA"/>
</dbReference>
<evidence type="ECO:0000313" key="2">
    <source>
        <dbReference type="Proteomes" id="UP000253083"/>
    </source>
</evidence>
<dbReference type="Proteomes" id="UP000253083">
    <property type="component" value="Unassembled WGS sequence"/>
</dbReference>
<evidence type="ECO:0008006" key="3">
    <source>
        <dbReference type="Google" id="ProtNLM"/>
    </source>
</evidence>
<comment type="caution">
    <text evidence="1">The sequence shown here is derived from an EMBL/GenBank/DDBJ whole genome shotgun (WGS) entry which is preliminary data.</text>
</comment>
<gene>
    <name evidence="1" type="ORF">DFR28_10434</name>
</gene>
<dbReference type="InParanoid" id="A0A395JJY5"/>
<keyword evidence="2" id="KW-1185">Reference proteome</keyword>
<protein>
    <recommendedName>
        <fullName evidence="3">Trehalose utilization protein</fullName>
    </recommendedName>
</protein>
<reference evidence="1 2" key="1">
    <citation type="submission" date="2018-06" db="EMBL/GenBank/DDBJ databases">
        <title>Genomic Encyclopedia of Type Strains, Phase IV (KMG-IV): sequencing the most valuable type-strain genomes for metagenomic binning, comparative biology and taxonomic classification.</title>
        <authorList>
            <person name="Goeker M."/>
        </authorList>
    </citation>
    <scope>NUCLEOTIDE SEQUENCE [LARGE SCALE GENOMIC DNA]</scope>
    <source>
        <strain evidence="1 2">DSM 24032</strain>
    </source>
</reference>